<name>A0A483CVJ8_9EURY</name>
<dbReference type="AlphaFoldDB" id="A0A483CVJ8"/>
<keyword evidence="1" id="KW-0472">Membrane</keyword>
<sequence>MPDTPDTPPCSVQDGAHCDACTLNERINCRWDRCVLNGFIAVCWATYPGTLVLLGIVFLLTGWWWPIAAYTLYVVGIFLFEFRFLCSHCPYYAGEGRVLRCLANNGAPKIWRYNPAPMNGTERSLMLLLVWSLYVVIPLVAGLSAIWLVYAGGEGTVALLATIGVVLLTLAASSTFLWIMKIYYCSRCINFSCPLNTVDKQTVDAYLEKNPVMREAWEGSGYSLTRK</sequence>
<dbReference type="Proteomes" id="UP000292580">
    <property type="component" value="Unassembled WGS sequence"/>
</dbReference>
<proteinExistence type="predicted"/>
<protein>
    <submittedName>
        <fullName evidence="2">Uncharacterized protein</fullName>
    </submittedName>
</protein>
<dbReference type="RefSeq" id="WP_130646052.1">
    <property type="nucleotide sequence ID" value="NZ_PGCL01000001.1"/>
</dbReference>
<feature type="transmembrane region" description="Helical" evidence="1">
    <location>
        <begin position="63"/>
        <end position="82"/>
    </location>
</feature>
<evidence type="ECO:0000313" key="2">
    <source>
        <dbReference type="EMBL" id="TAJ45686.1"/>
    </source>
</evidence>
<dbReference type="OrthoDB" id="132852at2157"/>
<keyword evidence="1" id="KW-1133">Transmembrane helix</keyword>
<dbReference type="EMBL" id="PGCL01000001">
    <property type="protein sequence ID" value="TAJ45686.1"/>
    <property type="molecule type" value="Genomic_DNA"/>
</dbReference>
<feature type="transmembrane region" description="Helical" evidence="1">
    <location>
        <begin position="125"/>
        <end position="150"/>
    </location>
</feature>
<reference evidence="2 3" key="1">
    <citation type="submission" date="2017-11" db="EMBL/GenBank/DDBJ databases">
        <title>Isolation and Characterization of Methanofollis Species from Methane Seep Offshore SW Taiwan.</title>
        <authorList>
            <person name="Teng N.-H."/>
            <person name="Lai M.-C."/>
            <person name="Chen S.-C."/>
        </authorList>
    </citation>
    <scope>NUCLEOTIDE SEQUENCE [LARGE SCALE GENOMIC DNA]</scope>
    <source>
        <strain evidence="2 3">FWC-SCC2</strain>
    </source>
</reference>
<evidence type="ECO:0000256" key="1">
    <source>
        <dbReference type="SAM" id="Phobius"/>
    </source>
</evidence>
<accession>A0A483CVJ8</accession>
<keyword evidence="1" id="KW-0812">Transmembrane</keyword>
<feature type="transmembrane region" description="Helical" evidence="1">
    <location>
        <begin position="34"/>
        <end position="57"/>
    </location>
</feature>
<gene>
    <name evidence="2" type="ORF">CUJ86_02935</name>
</gene>
<evidence type="ECO:0000313" key="3">
    <source>
        <dbReference type="Proteomes" id="UP000292580"/>
    </source>
</evidence>
<comment type="caution">
    <text evidence="2">The sequence shown here is derived from an EMBL/GenBank/DDBJ whole genome shotgun (WGS) entry which is preliminary data.</text>
</comment>
<feature type="transmembrane region" description="Helical" evidence="1">
    <location>
        <begin position="156"/>
        <end position="179"/>
    </location>
</feature>
<keyword evidence="3" id="KW-1185">Reference proteome</keyword>
<organism evidence="2 3">
    <name type="scientific">Methanofollis fontis</name>
    <dbReference type="NCBI Taxonomy" id="2052832"/>
    <lineage>
        <taxon>Archaea</taxon>
        <taxon>Methanobacteriati</taxon>
        <taxon>Methanobacteriota</taxon>
        <taxon>Stenosarchaea group</taxon>
        <taxon>Methanomicrobia</taxon>
        <taxon>Methanomicrobiales</taxon>
        <taxon>Methanomicrobiaceae</taxon>
        <taxon>Methanofollis</taxon>
    </lineage>
</organism>